<dbReference type="SUPFAM" id="SSF52540">
    <property type="entry name" value="P-loop containing nucleoside triphosphate hydrolases"/>
    <property type="match status" value="2"/>
</dbReference>
<dbReference type="InterPro" id="IPR027417">
    <property type="entry name" value="P-loop_NTPase"/>
</dbReference>
<gene>
    <name evidence="18" type="ORF">FC51_GL000954</name>
</gene>
<dbReference type="GO" id="GO:0008270">
    <property type="term" value="F:zinc ion binding"/>
    <property type="evidence" value="ECO:0007669"/>
    <property type="project" value="UniProtKB-KW"/>
</dbReference>
<dbReference type="AlphaFoldDB" id="A0A0R1YX86"/>
<evidence type="ECO:0000256" key="6">
    <source>
        <dbReference type="ARBA" id="ARBA00022763"/>
    </source>
</evidence>
<evidence type="ECO:0000256" key="7">
    <source>
        <dbReference type="ARBA" id="ARBA00022769"/>
    </source>
</evidence>
<dbReference type="EMBL" id="AZGK01000002">
    <property type="protein sequence ID" value="KRM47256.1"/>
    <property type="molecule type" value="Genomic_DNA"/>
</dbReference>
<dbReference type="GO" id="GO:0004518">
    <property type="term" value="F:nuclease activity"/>
    <property type="evidence" value="ECO:0007669"/>
    <property type="project" value="UniProtKB-KW"/>
</dbReference>
<evidence type="ECO:0000256" key="8">
    <source>
        <dbReference type="ARBA" id="ARBA00022771"/>
    </source>
</evidence>
<dbReference type="Proteomes" id="UP000051957">
    <property type="component" value="Unassembled WGS sequence"/>
</dbReference>
<dbReference type="Pfam" id="PF17755">
    <property type="entry name" value="UvrA_DNA-bind"/>
    <property type="match status" value="1"/>
</dbReference>
<evidence type="ECO:0000256" key="11">
    <source>
        <dbReference type="ARBA" id="ARBA00022881"/>
    </source>
</evidence>
<keyword evidence="11" id="KW-0267">Excision nuclease</keyword>
<dbReference type="InterPro" id="IPR041552">
    <property type="entry name" value="UvrA_DNA-bd"/>
</dbReference>
<dbReference type="PATRIC" id="fig|1423784.4.peg.962"/>
<dbReference type="GO" id="GO:0006281">
    <property type="term" value="P:DNA repair"/>
    <property type="evidence" value="ECO:0007669"/>
    <property type="project" value="UniProtKB-KW"/>
</dbReference>
<keyword evidence="7" id="KW-0228">DNA excision</keyword>
<keyword evidence="3" id="KW-0479">Metal-binding</keyword>
<evidence type="ECO:0000256" key="9">
    <source>
        <dbReference type="ARBA" id="ARBA00022833"/>
    </source>
</evidence>
<evidence type="ECO:0000256" key="2">
    <source>
        <dbReference type="ARBA" id="ARBA00022490"/>
    </source>
</evidence>
<comment type="caution">
    <text evidence="18">The sequence shown here is derived from an EMBL/GenBank/DDBJ whole genome shotgun (WGS) entry which is preliminary data.</text>
</comment>
<protein>
    <recommendedName>
        <fullName evidence="15">UvrABC system protein A</fullName>
    </recommendedName>
    <alternativeName>
        <fullName evidence="16">Excinuclease ABC subunit A</fullName>
    </alternativeName>
</protein>
<sequence>MKTANNKVTQIEVRGGNVHNLKNIDVNIPLNKFVAISGPSGSGKSSLAMGILYAEGSRRYLEALSTYTRRRISQSKQSDVKEIRHIPSAIALRQRPNVPSERSTVGSMSEIFNVVRLIFSRLGSTICPNGHRIQPSLKIAQAMDLPGGADSKMGIIKCPTCGVEFMAKSAEDFAFNSGGACKRCHGTGKVRQLDENQLIGDENQTLAEGAVASWHLPGRNFMPTVAETLGVRINIPYKDLTDHEKDIVLHGAKKQYPVDFRTSTGRVFHTDKTLYENAYEAVYDSLKSVKSERAIKKVNQFFHFSVCPVCHGTRLNPDLLSQLVGGANIAQVADLSLSKLRDWENQTKELLPSEMQAMANVLFQNLTETLHPLLELGLDYLTLSRSGNTLSTGELQRIQLAKTLRTQTTGVLYVLDEPSIGLHPDNIRGLIRVFKALIAQGNSLVVVDHEVDIIEAADWVIEVGPGSGDAGGEIIAEGTPEDLRHQASSLIGPFMSGTANIMHEKVPTSKNGKLLTTQVKVDHYFNLHDIDVKIPGNEITAVTGFSGAGKTSFIINSLVPAIMAKQQGRQLPKQIQFLKTKLSNVVTVDSKPIGKNSRSSLSTYTSIMDNLRRLFADLPESKKKHYGVAYFSYNNKQGACEHCGGVGTISLDIQYLPDMEEVCPYCHGTRYKDEIQKIHWRGYSLVDLLNLSVKQALEVFKDVPKIEKQLQLLDEIGLDYLHLGESTPSLSGGEAQRLKLVNHLNKKQEGTLFVFDEPSIGLHPNDVQTLLGVMNRLKQKGATIVLITHDLDLMANADYMIDLGPKGGSAGGKVMASGRPLELAQEPTSLTLKYLSKHFKKFTLI</sequence>
<name>A0A0R1YX86_9LACO</name>
<comment type="subcellular location">
    <subcellularLocation>
        <location evidence="1">Cytoplasm</location>
    </subcellularLocation>
</comment>
<evidence type="ECO:0000313" key="19">
    <source>
        <dbReference type="Proteomes" id="UP000051957"/>
    </source>
</evidence>
<evidence type="ECO:0000313" key="18">
    <source>
        <dbReference type="EMBL" id="KRM47256.1"/>
    </source>
</evidence>
<evidence type="ECO:0000256" key="10">
    <source>
        <dbReference type="ARBA" id="ARBA00022840"/>
    </source>
</evidence>
<evidence type="ECO:0000256" key="3">
    <source>
        <dbReference type="ARBA" id="ARBA00022723"/>
    </source>
</evidence>
<evidence type="ECO:0000256" key="13">
    <source>
        <dbReference type="ARBA" id="ARBA00023204"/>
    </source>
</evidence>
<keyword evidence="4" id="KW-0677">Repeat</keyword>
<evidence type="ECO:0000256" key="16">
    <source>
        <dbReference type="ARBA" id="ARBA00042156"/>
    </source>
</evidence>
<keyword evidence="13" id="KW-0234">DNA repair</keyword>
<evidence type="ECO:0000259" key="17">
    <source>
        <dbReference type="PROSITE" id="PS50893"/>
    </source>
</evidence>
<keyword evidence="6" id="KW-0227">DNA damage</keyword>
<accession>A0A0R1YX86</accession>
<dbReference type="GO" id="GO:0003677">
    <property type="term" value="F:DNA binding"/>
    <property type="evidence" value="ECO:0007669"/>
    <property type="project" value="UniProtKB-KW"/>
</dbReference>
<comment type="similarity">
    <text evidence="14">Belongs to the ABC transporter superfamily. UvrA family.</text>
</comment>
<keyword evidence="12" id="KW-0238">DNA-binding</keyword>
<evidence type="ECO:0000256" key="4">
    <source>
        <dbReference type="ARBA" id="ARBA00022737"/>
    </source>
</evidence>
<dbReference type="PANTHER" id="PTHR43152">
    <property type="entry name" value="UVRABC SYSTEM PROTEIN A"/>
    <property type="match status" value="1"/>
</dbReference>
<evidence type="ECO:0000256" key="15">
    <source>
        <dbReference type="ARBA" id="ARBA00039316"/>
    </source>
</evidence>
<organism evidence="18 19">
    <name type="scientific">Lentilactobacillus parabuchneri DSM 5707 = NBRC 107865</name>
    <dbReference type="NCBI Taxonomy" id="1423784"/>
    <lineage>
        <taxon>Bacteria</taxon>
        <taxon>Bacillati</taxon>
        <taxon>Bacillota</taxon>
        <taxon>Bacilli</taxon>
        <taxon>Lactobacillales</taxon>
        <taxon>Lactobacillaceae</taxon>
        <taxon>Lentilactobacillus</taxon>
    </lineage>
</organism>
<dbReference type="Pfam" id="PF00005">
    <property type="entry name" value="ABC_tran"/>
    <property type="match status" value="1"/>
</dbReference>
<dbReference type="InterPro" id="IPR003439">
    <property type="entry name" value="ABC_transporter-like_ATP-bd"/>
</dbReference>
<dbReference type="PROSITE" id="PS50893">
    <property type="entry name" value="ABC_TRANSPORTER_2"/>
    <property type="match status" value="2"/>
</dbReference>
<dbReference type="Gene3D" id="1.10.8.280">
    <property type="entry name" value="ABC transporter ATPase domain-like"/>
    <property type="match status" value="1"/>
</dbReference>
<dbReference type="GO" id="GO:0005524">
    <property type="term" value="F:ATP binding"/>
    <property type="evidence" value="ECO:0007669"/>
    <property type="project" value="UniProtKB-KW"/>
</dbReference>
<dbReference type="GO" id="GO:0016887">
    <property type="term" value="F:ATP hydrolysis activity"/>
    <property type="evidence" value="ECO:0007669"/>
    <property type="project" value="InterPro"/>
</dbReference>
<evidence type="ECO:0000256" key="1">
    <source>
        <dbReference type="ARBA" id="ARBA00004496"/>
    </source>
</evidence>
<keyword evidence="5" id="KW-0547">Nucleotide-binding</keyword>
<reference evidence="18 19" key="1">
    <citation type="journal article" date="2015" name="Genome Announc.">
        <title>Expanding the biotechnology potential of lactobacilli through comparative genomics of 213 strains and associated genera.</title>
        <authorList>
            <person name="Sun Z."/>
            <person name="Harris H.M."/>
            <person name="McCann A."/>
            <person name="Guo C."/>
            <person name="Argimon S."/>
            <person name="Zhang W."/>
            <person name="Yang X."/>
            <person name="Jeffery I.B."/>
            <person name="Cooney J.C."/>
            <person name="Kagawa T.F."/>
            <person name="Liu W."/>
            <person name="Song Y."/>
            <person name="Salvetti E."/>
            <person name="Wrobel A."/>
            <person name="Rasinkangas P."/>
            <person name="Parkhill J."/>
            <person name="Rea M.C."/>
            <person name="O'Sullivan O."/>
            <person name="Ritari J."/>
            <person name="Douillard F.P."/>
            <person name="Paul Ross R."/>
            <person name="Yang R."/>
            <person name="Briner A.E."/>
            <person name="Felis G.E."/>
            <person name="de Vos W.M."/>
            <person name="Barrangou R."/>
            <person name="Klaenhammer T.R."/>
            <person name="Caufield P.W."/>
            <person name="Cui Y."/>
            <person name="Zhang H."/>
            <person name="O'Toole P.W."/>
        </authorList>
    </citation>
    <scope>NUCLEOTIDE SEQUENCE [LARGE SCALE GENOMIC DNA]</scope>
    <source>
        <strain evidence="18 19">DSM 5707</strain>
    </source>
</reference>
<dbReference type="GeneID" id="69802967"/>
<keyword evidence="8" id="KW-0863">Zinc-finger</keyword>
<feature type="domain" description="ABC transporter" evidence="17">
    <location>
        <begin position="501"/>
        <end position="836"/>
    </location>
</feature>
<dbReference type="PANTHER" id="PTHR43152:SF1">
    <property type="entry name" value="UVRA PROTEIN"/>
    <property type="match status" value="1"/>
</dbReference>
<keyword evidence="9" id="KW-0862">Zinc</keyword>
<dbReference type="Gene3D" id="3.40.50.300">
    <property type="entry name" value="P-loop containing nucleotide triphosphate hydrolases"/>
    <property type="match status" value="2"/>
</dbReference>
<feature type="domain" description="ABC transporter" evidence="17">
    <location>
        <begin position="6"/>
        <end position="490"/>
    </location>
</feature>
<evidence type="ECO:0000256" key="12">
    <source>
        <dbReference type="ARBA" id="ARBA00023125"/>
    </source>
</evidence>
<evidence type="ECO:0000256" key="5">
    <source>
        <dbReference type="ARBA" id="ARBA00022741"/>
    </source>
</evidence>
<dbReference type="GO" id="GO:0005737">
    <property type="term" value="C:cytoplasm"/>
    <property type="evidence" value="ECO:0007669"/>
    <property type="project" value="UniProtKB-SubCell"/>
</dbReference>
<dbReference type="Gene3D" id="1.20.1580.10">
    <property type="entry name" value="ABC transporter ATPase like domain"/>
    <property type="match status" value="2"/>
</dbReference>
<evidence type="ECO:0000256" key="14">
    <source>
        <dbReference type="ARBA" id="ARBA00038000"/>
    </source>
</evidence>
<keyword evidence="10" id="KW-0067">ATP-binding</keyword>
<dbReference type="RefSeq" id="WP_057909390.1">
    <property type="nucleotide sequence ID" value="NZ_AZGK01000002.1"/>
</dbReference>
<proteinExistence type="inferred from homology"/>
<keyword evidence="2" id="KW-0963">Cytoplasm</keyword>